<dbReference type="EMBL" id="PNBX01000086">
    <property type="protein sequence ID" value="TMO65655.1"/>
    <property type="molecule type" value="Genomic_DNA"/>
</dbReference>
<reference evidence="4 5" key="1">
    <citation type="submission" date="2018-01" db="EMBL/GenBank/DDBJ databases">
        <authorList>
            <person name="Paulsen S."/>
            <person name="Gram L.K."/>
        </authorList>
    </citation>
    <scope>NUCLEOTIDE SEQUENCE [LARGE SCALE GENOMIC DNA]</scope>
    <source>
        <strain evidence="4 5">S3790</strain>
    </source>
</reference>
<evidence type="ECO:0000259" key="3">
    <source>
        <dbReference type="PROSITE" id="PS51762"/>
    </source>
</evidence>
<comment type="caution">
    <text evidence="4">The sequence shown here is derived from an EMBL/GenBank/DDBJ whole genome shotgun (WGS) entry which is preliminary data.</text>
</comment>
<feature type="signal peptide" evidence="2">
    <location>
        <begin position="1"/>
        <end position="23"/>
    </location>
</feature>
<name>A0A5S3V5J1_9GAMM</name>
<dbReference type="InterPro" id="IPR041443">
    <property type="entry name" value="Exop_C"/>
</dbReference>
<dbReference type="PROSITE" id="PS51762">
    <property type="entry name" value="GH16_2"/>
    <property type="match status" value="1"/>
</dbReference>
<dbReference type="SUPFAM" id="SSF49785">
    <property type="entry name" value="Galactose-binding domain-like"/>
    <property type="match status" value="2"/>
</dbReference>
<feature type="domain" description="GH16" evidence="3">
    <location>
        <begin position="74"/>
        <end position="387"/>
    </location>
</feature>
<dbReference type="GO" id="GO:0005509">
    <property type="term" value="F:calcium ion binding"/>
    <property type="evidence" value="ECO:0007669"/>
    <property type="project" value="InterPro"/>
</dbReference>
<dbReference type="Proteomes" id="UP000307217">
    <property type="component" value="Unassembled WGS sequence"/>
</dbReference>
<dbReference type="Pfam" id="PF00722">
    <property type="entry name" value="Glyco_hydro_16"/>
    <property type="match status" value="1"/>
</dbReference>
<proteinExistence type="inferred from homology"/>
<dbReference type="GO" id="GO:0005975">
    <property type="term" value="P:carbohydrate metabolic process"/>
    <property type="evidence" value="ECO:0007669"/>
    <property type="project" value="InterPro"/>
</dbReference>
<dbReference type="Gene3D" id="2.60.120.430">
    <property type="entry name" value="Galactose-binding lectin"/>
    <property type="match status" value="2"/>
</dbReference>
<evidence type="ECO:0000256" key="1">
    <source>
        <dbReference type="ARBA" id="ARBA00006865"/>
    </source>
</evidence>
<feature type="chain" id="PRO_5024289719" description="GH16 domain-containing protein" evidence="2">
    <location>
        <begin position="24"/>
        <end position="962"/>
    </location>
</feature>
<dbReference type="GO" id="GO:0016020">
    <property type="term" value="C:membrane"/>
    <property type="evidence" value="ECO:0007669"/>
    <property type="project" value="InterPro"/>
</dbReference>
<dbReference type="Gene3D" id="2.60.40.10">
    <property type="entry name" value="Immunoglobulins"/>
    <property type="match status" value="1"/>
</dbReference>
<dbReference type="InterPro" id="IPR050546">
    <property type="entry name" value="Glycosyl_Hydrlase_16"/>
</dbReference>
<dbReference type="SUPFAM" id="SSF49899">
    <property type="entry name" value="Concanavalin A-like lectins/glucanases"/>
    <property type="match status" value="1"/>
</dbReference>
<dbReference type="OrthoDB" id="9809583at2"/>
<sequence>MKTINRTQRLCAYSLLVSTMIFASGCSDSSGESSREQLSFNTAPTFSSTANTSASAQQPYSYTATGEDIDGDSLSYQAQTLPSWLSFENNVLAGTPSTTHIGEHDVVLIVSDGKLSTTQSFTVTVALASNAKAWTMIWSDEFNGTSLDSQHWQVETGDGSQYGLIGWGNNELQWYQEENITVADGKLIITAQEQQTNNYNYTSGRMKSEAKVDITYGRIEASVKAPYGQGLWSAFWMLPTNSQYGGWASGGEIDIMELFSLTTDQKVLGTIHYGMAWPLNRSAGGQHSLNVTDAFHLYAVEWEQDEIRWYVDDVHYATVSSDTWWSYYYENSELGYVSKPGAPFDQDFHLLLNLAVGGNLPGSPDSQTQFPAVMEVDYVRVYQCDSTSQAGVGCVTNVNAAATITAPSDVHIANYPLFIDKAQDITWHINDETVSRGLTAEIAWDNDGAMSLSEVDIGGEHNTVLEISTSNMGNMAISATDKETFALFGMGSSAEPWKLHAGELKFDLFINSAKTTADSNILIKMDSGWPALGEKVIPVNTLKMDQWNRVSVPINELLATPGQQPLDMNAVVNLFVIEFSGAAHVQLDNIALMCGHKDSGGCGINPPKVEIEGEQITVFDDAVNADIWTNGIGAWDTITGADYFDGQSNNHVTWSTVDSDDADRGKVLEIGFSNNGADGLLYFQSAQPIDVSDYQNGALIFDIKVLDYAQTTSGISYKIDCIFPCTTGDQVLGVIADNQWQTITVPITDLVNFGLNPKSVNTGLVIYPTWGDQQGVTLQIDNVRWEKSTSTDTPPPSSSNGLMIYDGTIAPTWELWDCCGGATVEQVQSDDSSYATVAQYTFNSTPTVAGIMSSVSFDASTLSNGTLEFDLKVLSQPTDTSGDWLIKVEGITNQVFAELKLSQSQEGIAPQQDQWQHYTFALSELEAAGLNLSAVKIIMVFPTWGTGDGAVYQLDNVQFTTP</sequence>
<comment type="similarity">
    <text evidence="1">Belongs to the glycosyl hydrolase 16 family.</text>
</comment>
<keyword evidence="2" id="KW-0732">Signal</keyword>
<dbReference type="RefSeq" id="WP_138593037.1">
    <property type="nucleotide sequence ID" value="NZ_PNBX01000086.1"/>
</dbReference>
<dbReference type="Pfam" id="PF18559">
    <property type="entry name" value="Exop_C"/>
    <property type="match status" value="1"/>
</dbReference>
<dbReference type="InterPro" id="IPR015919">
    <property type="entry name" value="Cadherin-like_sf"/>
</dbReference>
<dbReference type="InterPro" id="IPR000757">
    <property type="entry name" value="Beta-glucanase-like"/>
</dbReference>
<dbReference type="SUPFAM" id="SSF49313">
    <property type="entry name" value="Cadherin-like"/>
    <property type="match status" value="1"/>
</dbReference>
<dbReference type="PANTHER" id="PTHR10963">
    <property type="entry name" value="GLYCOSYL HYDROLASE-RELATED"/>
    <property type="match status" value="1"/>
</dbReference>
<dbReference type="InterPro" id="IPR008979">
    <property type="entry name" value="Galactose-bd-like_sf"/>
</dbReference>
<protein>
    <recommendedName>
        <fullName evidence="3">GH16 domain-containing protein</fullName>
    </recommendedName>
</protein>
<dbReference type="InterPro" id="IPR006644">
    <property type="entry name" value="Cadg"/>
</dbReference>
<dbReference type="PANTHER" id="PTHR10963:SF55">
    <property type="entry name" value="GLYCOSIDE HYDROLASE FAMILY 16 PROTEIN"/>
    <property type="match status" value="1"/>
</dbReference>
<dbReference type="InterPro" id="IPR013320">
    <property type="entry name" value="ConA-like_dom_sf"/>
</dbReference>
<dbReference type="CDD" id="cd08023">
    <property type="entry name" value="GH16_laminarinase_like"/>
    <property type="match status" value="1"/>
</dbReference>
<dbReference type="SMART" id="SM00736">
    <property type="entry name" value="CADG"/>
    <property type="match status" value="1"/>
</dbReference>
<organism evidence="4 5">
    <name type="scientific">Pseudoalteromonas aurantia</name>
    <dbReference type="NCBI Taxonomy" id="43654"/>
    <lineage>
        <taxon>Bacteria</taxon>
        <taxon>Pseudomonadati</taxon>
        <taxon>Pseudomonadota</taxon>
        <taxon>Gammaproteobacteria</taxon>
        <taxon>Alteromonadales</taxon>
        <taxon>Pseudoalteromonadaceae</taxon>
        <taxon>Pseudoalteromonas</taxon>
    </lineage>
</organism>
<evidence type="ECO:0000313" key="5">
    <source>
        <dbReference type="Proteomes" id="UP000307217"/>
    </source>
</evidence>
<dbReference type="InterPro" id="IPR013783">
    <property type="entry name" value="Ig-like_fold"/>
</dbReference>
<dbReference type="AlphaFoldDB" id="A0A5S3V5J1"/>
<evidence type="ECO:0000313" key="4">
    <source>
        <dbReference type="EMBL" id="TMO65655.1"/>
    </source>
</evidence>
<reference evidence="5" key="2">
    <citation type="submission" date="2019-06" db="EMBL/GenBank/DDBJ databases">
        <title>Co-occurence of chitin degradation, pigmentation and bioactivity in marine Pseudoalteromonas.</title>
        <authorList>
            <person name="Sonnenschein E.C."/>
            <person name="Bech P.K."/>
        </authorList>
    </citation>
    <scope>NUCLEOTIDE SEQUENCE [LARGE SCALE GENOMIC DNA]</scope>
    <source>
        <strain evidence="5">S3790</strain>
    </source>
</reference>
<dbReference type="Gene3D" id="2.60.120.200">
    <property type="match status" value="1"/>
</dbReference>
<accession>A0A5S3V5J1</accession>
<gene>
    <name evidence="4" type="ORF">CWC19_17420</name>
</gene>
<evidence type="ECO:0000256" key="2">
    <source>
        <dbReference type="SAM" id="SignalP"/>
    </source>
</evidence>
<dbReference type="PROSITE" id="PS51257">
    <property type="entry name" value="PROKAR_LIPOPROTEIN"/>
    <property type="match status" value="1"/>
</dbReference>
<dbReference type="Pfam" id="PF05345">
    <property type="entry name" value="He_PIG"/>
    <property type="match status" value="1"/>
</dbReference>
<dbReference type="GO" id="GO:0004553">
    <property type="term" value="F:hydrolase activity, hydrolyzing O-glycosyl compounds"/>
    <property type="evidence" value="ECO:0007669"/>
    <property type="project" value="InterPro"/>
</dbReference>